<proteinExistence type="predicted"/>
<dbReference type="Proteomes" id="UP000297716">
    <property type="component" value="Unassembled WGS sequence"/>
</dbReference>
<organism evidence="1 2">
    <name type="scientific">Xylaria hypoxylon</name>
    <dbReference type="NCBI Taxonomy" id="37992"/>
    <lineage>
        <taxon>Eukaryota</taxon>
        <taxon>Fungi</taxon>
        <taxon>Dikarya</taxon>
        <taxon>Ascomycota</taxon>
        <taxon>Pezizomycotina</taxon>
        <taxon>Sordariomycetes</taxon>
        <taxon>Xylariomycetidae</taxon>
        <taxon>Xylariales</taxon>
        <taxon>Xylariaceae</taxon>
        <taxon>Xylaria</taxon>
    </lineage>
</organism>
<evidence type="ECO:0000313" key="2">
    <source>
        <dbReference type="Proteomes" id="UP000297716"/>
    </source>
</evidence>
<dbReference type="AlphaFoldDB" id="A0A4Z0YXQ2"/>
<dbReference type="OrthoDB" id="406838at2759"/>
<comment type="caution">
    <text evidence="1">The sequence shown here is derived from an EMBL/GenBank/DDBJ whole genome shotgun (WGS) entry which is preliminary data.</text>
</comment>
<evidence type="ECO:0008006" key="3">
    <source>
        <dbReference type="Google" id="ProtNLM"/>
    </source>
</evidence>
<evidence type="ECO:0000313" key="1">
    <source>
        <dbReference type="EMBL" id="TGJ84020.1"/>
    </source>
</evidence>
<accession>A0A4Z0YXQ2</accession>
<gene>
    <name evidence="1" type="ORF">E0Z10_g4734</name>
</gene>
<name>A0A4Z0YXQ2_9PEZI</name>
<reference evidence="1 2" key="1">
    <citation type="submission" date="2019-03" db="EMBL/GenBank/DDBJ databases">
        <title>Draft genome sequence of Xylaria hypoxylon DSM 108379, a ubiquitous saprotrophic-parasitic fungi on hardwood.</title>
        <authorList>
            <person name="Buettner E."/>
            <person name="Leonhardt S."/>
            <person name="Gebauer A.M."/>
            <person name="Liers C."/>
            <person name="Hofrichter M."/>
            <person name="Kellner H."/>
        </authorList>
    </citation>
    <scope>NUCLEOTIDE SEQUENCE [LARGE SCALE GENOMIC DNA]</scope>
    <source>
        <strain evidence="1 2">DSM 108379</strain>
    </source>
</reference>
<dbReference type="EMBL" id="SKBN01000077">
    <property type="protein sequence ID" value="TGJ84020.1"/>
    <property type="molecule type" value="Genomic_DNA"/>
</dbReference>
<keyword evidence="2" id="KW-1185">Reference proteome</keyword>
<sequence>MCLGFLHGQLSPGTRLHHAAGKMSFGRGKILVCFAALLSVVIANNGGRNINGLTPQARATLDKRNCSSSSPIHETKGGITRHLGISRPENFNTVWTWWLDSDGSLSWIDLGSKAGWQTYDSLSFITAPAFLKRLGLHEWRDLGGRFAYRPTSVSGTTGLSGIFGVNDKGELLYSTLDNQYFVPLTWSDWALLGTGFTGEVAAASSSPGYFELVGIANGTYKQGYTEYQGGVPQWIDLGVPPNSIELGWPKIIAIPKSGAGGNQRGLIDVVVVTDGVVWHKYYDGALWTEEWTRLPRTHDGLEITNSQELLFGDGSSIASNGYIFSRGSDSCVYQNQFGYVGYNETTGQRYNDWLGWNNLWCPEGDSLVPTDSRQSPLSIAAISLYDNRFDLVVETPRGTLEHSQFYHNNGTFEGVVPNWVAVEGPP</sequence>
<protein>
    <recommendedName>
        <fullName evidence="3">Fucose-specific lectin</fullName>
    </recommendedName>
</protein>